<keyword evidence="2" id="KW-0479">Metal-binding</keyword>
<comment type="caution">
    <text evidence="6">The sequence shown here is derived from an EMBL/GenBank/DDBJ whole genome shotgun (WGS) entry which is preliminary data.</text>
</comment>
<sequence length="252" mass="27567">MKGAWLADLTWPEAKQRFDDGAVVVVPIGAASKEHGHHLPLATDWILAQGIVDRVLAELPVVAAPIHGHGYYPAFRHYPGSQHLNPTTFASVLQEVLEGFAAQGVSRLVLLNTGVSTTPVLTVLVREFYERHRLRVLCANITELGRDTDQMMSQKFGGHGDEHETSILLALAPDKVRMDKAAPDYGHLESLPKSAFYVPSCFDGDEESGWDFSCYGVRGDPSLASAEKGEVMLKAIVRDVVEGIRTHFPDAV</sequence>
<dbReference type="RefSeq" id="WP_154447566.1">
    <property type="nucleotide sequence ID" value="NZ_WIND01000013.1"/>
</dbReference>
<dbReference type="PANTHER" id="PTHR35005:SF1">
    <property type="entry name" value="2-AMINO-5-FORMYLAMINO-6-RIBOSYLAMINOPYRIMIDIN-4(3H)-ONE 5'-MONOPHOSPHATE DEFORMYLASE"/>
    <property type="match status" value="1"/>
</dbReference>
<dbReference type="GO" id="GO:0046872">
    <property type="term" value="F:metal ion binding"/>
    <property type="evidence" value="ECO:0007669"/>
    <property type="project" value="UniProtKB-KW"/>
</dbReference>
<comment type="similarity">
    <text evidence="5">Belongs to the creatininase superfamily.</text>
</comment>
<dbReference type="Gene3D" id="3.40.50.10310">
    <property type="entry name" value="Creatininase"/>
    <property type="match status" value="1"/>
</dbReference>
<dbReference type="Pfam" id="PF02633">
    <property type="entry name" value="Creatininase"/>
    <property type="match status" value="1"/>
</dbReference>
<protein>
    <recommendedName>
        <fullName evidence="8">Creatinine amidohydrolase</fullName>
    </recommendedName>
</protein>
<name>A0A6L5Z2Y0_9RHOB</name>
<evidence type="ECO:0000256" key="2">
    <source>
        <dbReference type="ARBA" id="ARBA00022723"/>
    </source>
</evidence>
<evidence type="ECO:0008006" key="8">
    <source>
        <dbReference type="Google" id="ProtNLM"/>
    </source>
</evidence>
<proteinExistence type="inferred from homology"/>
<keyword evidence="7" id="KW-1185">Reference proteome</keyword>
<evidence type="ECO:0000256" key="1">
    <source>
        <dbReference type="ARBA" id="ARBA00001947"/>
    </source>
</evidence>
<dbReference type="PANTHER" id="PTHR35005">
    <property type="entry name" value="3-DEHYDRO-SCYLLO-INOSOSE HYDROLASE"/>
    <property type="match status" value="1"/>
</dbReference>
<dbReference type="InterPro" id="IPR003785">
    <property type="entry name" value="Creatininase/forma_Hydrolase"/>
</dbReference>
<organism evidence="6 7">
    <name type="scientific">Halovulum marinum</name>
    <dbReference type="NCBI Taxonomy" id="2662447"/>
    <lineage>
        <taxon>Bacteria</taxon>
        <taxon>Pseudomonadati</taxon>
        <taxon>Pseudomonadota</taxon>
        <taxon>Alphaproteobacteria</taxon>
        <taxon>Rhodobacterales</taxon>
        <taxon>Paracoccaceae</taxon>
        <taxon>Halovulum</taxon>
    </lineage>
</organism>
<accession>A0A6L5Z2Y0</accession>
<keyword evidence="3" id="KW-0378">Hydrolase</keyword>
<dbReference type="InterPro" id="IPR024087">
    <property type="entry name" value="Creatininase-like_sf"/>
</dbReference>
<evidence type="ECO:0000313" key="7">
    <source>
        <dbReference type="Proteomes" id="UP000474957"/>
    </source>
</evidence>
<dbReference type="EMBL" id="WIND01000013">
    <property type="protein sequence ID" value="MSU90933.1"/>
    <property type="molecule type" value="Genomic_DNA"/>
</dbReference>
<reference evidence="6 7" key="1">
    <citation type="submission" date="2019-10" db="EMBL/GenBank/DDBJ databases">
        <title>Cognatihalovulum marinum gen. nov. sp. nov., a new member of the family Rhodobacteraceae isolated from deep seawater of the Northwest Indian Ocean.</title>
        <authorList>
            <person name="Ruan C."/>
            <person name="Wang J."/>
            <person name="Zheng X."/>
            <person name="Song L."/>
            <person name="Zhu Y."/>
            <person name="Huang Y."/>
            <person name="Lu Z."/>
            <person name="Du W."/>
            <person name="Huang L."/>
            <person name="Dai X."/>
        </authorList>
    </citation>
    <scope>NUCLEOTIDE SEQUENCE [LARGE SCALE GENOMIC DNA]</scope>
    <source>
        <strain evidence="6 7">2CG4</strain>
    </source>
</reference>
<evidence type="ECO:0000256" key="4">
    <source>
        <dbReference type="ARBA" id="ARBA00022833"/>
    </source>
</evidence>
<comment type="cofactor">
    <cofactor evidence="1">
        <name>Zn(2+)</name>
        <dbReference type="ChEBI" id="CHEBI:29105"/>
    </cofactor>
</comment>
<dbReference type="AlphaFoldDB" id="A0A6L5Z2Y0"/>
<dbReference type="Proteomes" id="UP000474957">
    <property type="component" value="Unassembled WGS sequence"/>
</dbReference>
<dbReference type="GO" id="GO:0016811">
    <property type="term" value="F:hydrolase activity, acting on carbon-nitrogen (but not peptide) bonds, in linear amides"/>
    <property type="evidence" value="ECO:0007669"/>
    <property type="project" value="TreeGrafter"/>
</dbReference>
<dbReference type="SUPFAM" id="SSF102215">
    <property type="entry name" value="Creatininase"/>
    <property type="match status" value="1"/>
</dbReference>
<gene>
    <name evidence="6" type="ORF">GE300_15150</name>
</gene>
<dbReference type="GO" id="GO:0009231">
    <property type="term" value="P:riboflavin biosynthetic process"/>
    <property type="evidence" value="ECO:0007669"/>
    <property type="project" value="TreeGrafter"/>
</dbReference>
<evidence type="ECO:0000256" key="3">
    <source>
        <dbReference type="ARBA" id="ARBA00022801"/>
    </source>
</evidence>
<evidence type="ECO:0000256" key="5">
    <source>
        <dbReference type="ARBA" id="ARBA00024029"/>
    </source>
</evidence>
<evidence type="ECO:0000313" key="6">
    <source>
        <dbReference type="EMBL" id="MSU90933.1"/>
    </source>
</evidence>
<keyword evidence="4" id="KW-0862">Zinc</keyword>